<feature type="domain" description="Putative Se/S carrier protein-like" evidence="1">
    <location>
        <begin position="4"/>
        <end position="70"/>
    </location>
</feature>
<reference evidence="2 3" key="1">
    <citation type="journal article" date="2011" name="J. Bacteriol.">
        <title>Draft genome sequence of Caloramator australicus strain RC3T, a thermoanaerobe from the Great Artesian Basin of Australia.</title>
        <authorList>
            <person name="Ogg C.D."/>
            <person name="Patel B.K.C."/>
        </authorList>
    </citation>
    <scope>NUCLEOTIDE SEQUENCE [LARGE SCALE GENOMIC DNA]</scope>
    <source>
        <strain evidence="2 3">RC3</strain>
    </source>
</reference>
<accession>I7LHI2</accession>
<dbReference type="eggNOG" id="ENOG5033A63">
    <property type="taxonomic scope" value="Bacteria"/>
</dbReference>
<evidence type="ECO:0000259" key="1">
    <source>
        <dbReference type="Pfam" id="PF11823"/>
    </source>
</evidence>
<evidence type="ECO:0000313" key="2">
    <source>
        <dbReference type="EMBL" id="CCJ34056.1"/>
    </source>
</evidence>
<dbReference type="STRING" id="857293.CAAU_1972"/>
<dbReference type="AlphaFoldDB" id="I7LHI2"/>
<dbReference type="RefSeq" id="WP_008909313.1">
    <property type="nucleotide sequence ID" value="NZ_CAKP01000104.1"/>
</dbReference>
<dbReference type="InterPro" id="IPR021778">
    <property type="entry name" value="Se/S_carrier-like"/>
</dbReference>
<organism evidence="2 3">
    <name type="scientific">Caloramator australicus RC3</name>
    <dbReference type="NCBI Taxonomy" id="857293"/>
    <lineage>
        <taxon>Bacteria</taxon>
        <taxon>Bacillati</taxon>
        <taxon>Bacillota</taxon>
        <taxon>Clostridia</taxon>
        <taxon>Eubacteriales</taxon>
        <taxon>Clostridiaceae</taxon>
        <taxon>Caloramator</taxon>
    </lineage>
</organism>
<proteinExistence type="predicted"/>
<gene>
    <name evidence="2" type="ORF">CAAU_1972</name>
</gene>
<evidence type="ECO:0000313" key="3">
    <source>
        <dbReference type="Proteomes" id="UP000007652"/>
    </source>
</evidence>
<dbReference type="Pfam" id="PF11823">
    <property type="entry name" value="Se_S_carrier"/>
    <property type="match status" value="1"/>
</dbReference>
<sequence>MKNILITFDSTNYAIQCEAVLKEKGIKGQIMPTPREITKSCGISIRVDYEEIENIKGLINDGKIKVKMLYSFGEERIFEPIL</sequence>
<protein>
    <submittedName>
        <fullName evidence="2">No significant homology</fullName>
    </submittedName>
</protein>
<dbReference type="EMBL" id="CAKP01000104">
    <property type="protein sequence ID" value="CCJ34056.1"/>
    <property type="molecule type" value="Genomic_DNA"/>
</dbReference>
<dbReference type="Proteomes" id="UP000007652">
    <property type="component" value="Unassembled WGS sequence"/>
</dbReference>
<comment type="caution">
    <text evidence="2">The sequence shown here is derived from an EMBL/GenBank/DDBJ whole genome shotgun (WGS) entry which is preliminary data.</text>
</comment>
<name>I7LHI2_9CLOT</name>
<dbReference type="OrthoDB" id="3192849at2"/>
<keyword evidence="3" id="KW-1185">Reference proteome</keyword>